<proteinExistence type="predicted"/>
<keyword evidence="3" id="KW-1185">Reference proteome</keyword>
<feature type="region of interest" description="Disordered" evidence="1">
    <location>
        <begin position="631"/>
        <end position="658"/>
    </location>
</feature>
<feature type="compositionally biased region" description="Polar residues" evidence="1">
    <location>
        <begin position="638"/>
        <end position="658"/>
    </location>
</feature>
<comment type="caution">
    <text evidence="2">The sequence shown here is derived from an EMBL/GenBank/DDBJ whole genome shotgun (WGS) entry which is preliminary data.</text>
</comment>
<evidence type="ECO:0000313" key="3">
    <source>
        <dbReference type="Proteomes" id="UP000692954"/>
    </source>
</evidence>
<dbReference type="OrthoDB" id="310446at2759"/>
<feature type="region of interest" description="Disordered" evidence="1">
    <location>
        <begin position="1"/>
        <end position="42"/>
    </location>
</feature>
<protein>
    <recommendedName>
        <fullName evidence="4">F-box domain-containing protein</fullName>
    </recommendedName>
</protein>
<evidence type="ECO:0008006" key="4">
    <source>
        <dbReference type="Google" id="ProtNLM"/>
    </source>
</evidence>
<dbReference type="EMBL" id="CAJJDN010000058">
    <property type="protein sequence ID" value="CAD8092286.1"/>
    <property type="molecule type" value="Genomic_DNA"/>
</dbReference>
<dbReference type="AlphaFoldDB" id="A0A8S1NPQ1"/>
<gene>
    <name evidence="2" type="ORF">PSON_ATCC_30995.1.T0580326</name>
</gene>
<dbReference type="Proteomes" id="UP000692954">
    <property type="component" value="Unassembled WGS sequence"/>
</dbReference>
<sequence length="658" mass="78782">MFQQNNSETLPEEQENNSQESQHTQNDNQNMNPNQNQPQNYFWRNVPYSDHQIAQKNQIEKLILDFEALPSDRAIHRLYLEKICNKFQQNFLSDYDDVTDFEQLNQINEKQYKQRKQNLESQLSLTPNLIHDWGDKVNFSQLYQIMKIIKSPNRSFYITKDITKEIYFDEVKENLNSEELEYLNNFNGEQEALKWQGIFKNFQVQPINILRKQLDLIKEQEFKKEDQSMCFEIYKIVAFPYSQLGCLQKYDAESQSVHFQLPKNINIEVRANEIEQNPIVNKNSIISLIPNSVFQSNILSFLCIIDLFKLRIVCRYFKTMVEKYWHISQKKEIKDYEIAKDIALNNEHFMNLNIAAQRMKQKLRASVDMIMNIINWEDLQQQIETNQIEIDVYRPLIMMLRLFNKQQVICYHYEINGEFSILQLAKDIKQQIHDYLNLEFLPLSFKQMRQIQQQALSAPEFNLLGVINPELSLGQLLTFLLQALYFHGWMQQMIAIYKEILKKRKKELQIYDQQQNYNNEFLKQAFKYIYKMIDYSPIKDNPEQVEIMIKISKILSESLKHINFDPKANHLIYPSGVIQLRKDVIKIHLDVYFLFEILSYVCCRNKYYFEDVDDSKIKMHFNKVKKLLQTDQKEESSESQTENNDPQPNLNNQYNELD</sequence>
<feature type="compositionally biased region" description="Low complexity" evidence="1">
    <location>
        <begin position="16"/>
        <end position="40"/>
    </location>
</feature>
<evidence type="ECO:0000256" key="1">
    <source>
        <dbReference type="SAM" id="MobiDB-lite"/>
    </source>
</evidence>
<reference evidence="2" key="1">
    <citation type="submission" date="2021-01" db="EMBL/GenBank/DDBJ databases">
        <authorList>
            <consortium name="Genoscope - CEA"/>
            <person name="William W."/>
        </authorList>
    </citation>
    <scope>NUCLEOTIDE SEQUENCE</scope>
</reference>
<accession>A0A8S1NPQ1</accession>
<organism evidence="2 3">
    <name type="scientific">Paramecium sonneborni</name>
    <dbReference type="NCBI Taxonomy" id="65129"/>
    <lineage>
        <taxon>Eukaryota</taxon>
        <taxon>Sar</taxon>
        <taxon>Alveolata</taxon>
        <taxon>Ciliophora</taxon>
        <taxon>Intramacronucleata</taxon>
        <taxon>Oligohymenophorea</taxon>
        <taxon>Peniculida</taxon>
        <taxon>Parameciidae</taxon>
        <taxon>Paramecium</taxon>
    </lineage>
</organism>
<name>A0A8S1NPQ1_9CILI</name>
<evidence type="ECO:0000313" key="2">
    <source>
        <dbReference type="EMBL" id="CAD8092286.1"/>
    </source>
</evidence>